<name>A0ABX5WMF0_9GAMM</name>
<dbReference type="Pfam" id="PF13604">
    <property type="entry name" value="AAA_30"/>
    <property type="match status" value="1"/>
</dbReference>
<evidence type="ECO:0000259" key="5">
    <source>
        <dbReference type="PROSITE" id="PS50965"/>
    </source>
</evidence>
<dbReference type="SUPFAM" id="SSF52540">
    <property type="entry name" value="P-loop containing nucleoside triphosphate hydrolases"/>
    <property type="match status" value="1"/>
</dbReference>
<dbReference type="InterPro" id="IPR041679">
    <property type="entry name" value="DNA2/NAM7-like_C"/>
</dbReference>
<reference evidence="6 7" key="1">
    <citation type="submission" date="2019-06" db="EMBL/GenBank/DDBJ databases">
        <title>Complete genome of Shewanella marisflavi ECSMB14101, a mussel settlement-inducing bacterium isolated from East China Sea.</title>
        <authorList>
            <person name="Yang J."/>
            <person name="Liang X."/>
            <person name="Chang R."/>
            <person name="Peng L."/>
        </authorList>
    </citation>
    <scope>NUCLEOTIDE SEQUENCE [LARGE SCALE GENOMIC DNA]</scope>
    <source>
        <strain evidence="6 7">ECSMB14101</strain>
    </source>
</reference>
<dbReference type="PROSITE" id="PS50965">
    <property type="entry name" value="NERD"/>
    <property type="match status" value="1"/>
</dbReference>
<feature type="domain" description="NERD" evidence="5">
    <location>
        <begin position="11"/>
        <end position="125"/>
    </location>
</feature>
<keyword evidence="1" id="KW-0547">Nucleotide-binding</keyword>
<dbReference type="Proteomes" id="UP000318758">
    <property type="component" value="Chromosome"/>
</dbReference>
<keyword evidence="3" id="KW-0347">Helicase</keyword>
<dbReference type="InterPro" id="IPR027417">
    <property type="entry name" value="P-loop_NTPase"/>
</dbReference>
<dbReference type="InterPro" id="IPR011528">
    <property type="entry name" value="NERD"/>
</dbReference>
<sequence length="615" mass="70271">MQINPSKPYENRSQAELKVFDAFRKLVMDSGFVFHSVGLPMHGENQTREIDFLLICAAGIFAFEVKGGGVYREDGNWFSRGKSEKFIIKNPKRQARSAIYELRDSLINMGLLSYEHVIGFGIIIPETGEFQSSLELPKELVCTRKEFRHFRAWIDEHIAYWQGESEKIKQLDYSDIKAISKALRPDFIPKLCDKPFEGLSEEQSNVVRDFLDHKNIICEGPAGTGKTLLIKKLANEYLHYSKKLLIICHSKWLKAYLQSELQNERVIVAYPGSVEIVSRRNLINGYDYVIIDEAQICLNKKLVTLLNRYLYGGLGTGHWLLFQDSINQIENNYPNCIESINYIKSLPHSNHSLTKSFRNTRTLLSYLKKKIGTASLKTDSMNGPSVQEYMIDPDDVQGSLSKIILHQMSSGYKSSEITVLSPREYNDSVINRLPKKILNQVVQLDDYKMKDFPPREISFSTIDNFQGLENKCIVLIDVSHELFDSEQKVAYVGMTRASEQLCIVSNDIDFVINTDLEDDPGWQVILENTFLVNEAEGFREQSLLVPKLGFELVHEQRVVAMAEFAWPDYKIAVFEPEELDAKEAFSQLGWKCYFAPIDATALQEISLSVNEPSSN</sequence>
<proteinExistence type="predicted"/>
<dbReference type="InterPro" id="IPR050534">
    <property type="entry name" value="Coronavir_polyprotein_1ab"/>
</dbReference>
<dbReference type="Pfam" id="PF08378">
    <property type="entry name" value="NERD"/>
    <property type="match status" value="1"/>
</dbReference>
<evidence type="ECO:0000256" key="1">
    <source>
        <dbReference type="ARBA" id="ARBA00022741"/>
    </source>
</evidence>
<dbReference type="Gene3D" id="3.40.50.300">
    <property type="entry name" value="P-loop containing nucleotide triphosphate hydrolases"/>
    <property type="match status" value="2"/>
</dbReference>
<evidence type="ECO:0000256" key="2">
    <source>
        <dbReference type="ARBA" id="ARBA00022801"/>
    </source>
</evidence>
<evidence type="ECO:0000256" key="3">
    <source>
        <dbReference type="ARBA" id="ARBA00022806"/>
    </source>
</evidence>
<dbReference type="PANTHER" id="PTHR43788:SF8">
    <property type="entry name" value="DNA-BINDING PROTEIN SMUBP-2"/>
    <property type="match status" value="1"/>
</dbReference>
<protein>
    <submittedName>
        <fullName evidence="6">DUF2075 domain-containing protein</fullName>
    </submittedName>
</protein>
<evidence type="ECO:0000313" key="6">
    <source>
        <dbReference type="EMBL" id="QDF75261.1"/>
    </source>
</evidence>
<evidence type="ECO:0000313" key="7">
    <source>
        <dbReference type="Proteomes" id="UP000318758"/>
    </source>
</evidence>
<keyword evidence="2" id="KW-0378">Hydrolase</keyword>
<accession>A0ABX5WMF0</accession>
<evidence type="ECO:0000256" key="4">
    <source>
        <dbReference type="ARBA" id="ARBA00022840"/>
    </source>
</evidence>
<gene>
    <name evidence="6" type="ORF">FGA12_08885</name>
</gene>
<keyword evidence="4" id="KW-0067">ATP-binding</keyword>
<keyword evidence="7" id="KW-1185">Reference proteome</keyword>
<dbReference type="EMBL" id="CP041153">
    <property type="protein sequence ID" value="QDF75261.1"/>
    <property type="molecule type" value="Genomic_DNA"/>
</dbReference>
<organism evidence="6 7">
    <name type="scientific">Shewanella marisflavi</name>
    <dbReference type="NCBI Taxonomy" id="260364"/>
    <lineage>
        <taxon>Bacteria</taxon>
        <taxon>Pseudomonadati</taxon>
        <taxon>Pseudomonadota</taxon>
        <taxon>Gammaproteobacteria</taxon>
        <taxon>Alteromonadales</taxon>
        <taxon>Shewanellaceae</taxon>
        <taxon>Shewanella</taxon>
    </lineage>
</organism>
<dbReference type="PANTHER" id="PTHR43788">
    <property type="entry name" value="DNA2/NAM7 HELICASE FAMILY MEMBER"/>
    <property type="match status" value="1"/>
</dbReference>
<dbReference type="Pfam" id="PF13087">
    <property type="entry name" value="AAA_12"/>
    <property type="match status" value="1"/>
</dbReference>
<dbReference type="RefSeq" id="WP_033538149.1">
    <property type="nucleotide sequence ID" value="NZ_CP041153.1"/>
</dbReference>